<feature type="binding site" evidence="14 15">
    <location>
        <position position="122"/>
    </location>
    <ligand>
        <name>[2Fe-2S] cluster</name>
        <dbReference type="ChEBI" id="CHEBI:190135"/>
    </ligand>
</feature>
<dbReference type="InterPro" id="IPR010722">
    <property type="entry name" value="BATS_dom"/>
</dbReference>
<dbReference type="RefSeq" id="WP_105482774.1">
    <property type="nucleotide sequence ID" value="NZ_NIGF01000003.1"/>
</dbReference>
<dbReference type="GO" id="GO:0005506">
    <property type="term" value="F:iron ion binding"/>
    <property type="evidence" value="ECO:0007669"/>
    <property type="project" value="UniProtKB-UniRule"/>
</dbReference>
<sequence length="339" mass="37107">MISPILEQATDKQFTDFEVLADKALRDEILSREEARSVLCAPDSQLEALLDAARRVREAHFGRRVKLCLLLNAQSGICPEDCGYCSQSKVSTAPVQKYKLLPHERIVERASLAVEAGATRFCMAVAARGASEKDVAHLSAAIREIKANPATAHLEICTSLGLINAQKCRDLKDAGVDYINHNLNTSENHYPSICSTHTYAERIETLQNVKGAGLHTCAGGIVGLGETLEDLLDMGFALRELEIESIPINILLRISGVPLENAAPVGTTHALKTMCLMRFLNPRAEVRAAAGRERLGNDQKKVLWPANSLFVDGYLTTEGEHHTDVKRWIEAAGFEIEVA</sequence>
<dbReference type="PIRSF" id="PIRSF001619">
    <property type="entry name" value="Biotin_synth"/>
    <property type="match status" value="1"/>
</dbReference>
<comment type="similarity">
    <text evidence="2 14">Belongs to the radical SAM superfamily. Biotin synthase family.</text>
</comment>
<dbReference type="HAMAP" id="MF_01694">
    <property type="entry name" value="BioB"/>
    <property type="match status" value="1"/>
</dbReference>
<dbReference type="InterPro" id="IPR058240">
    <property type="entry name" value="rSAM_sf"/>
</dbReference>
<comment type="function">
    <text evidence="14">Catalyzes the conversion of dethiobiotin (DTB) to biotin by the insertion of a sulfur atom into dethiobiotin via a radical-based mechanism.</text>
</comment>
<keyword evidence="8 14" id="KW-0001">2Fe-2S</keyword>
<keyword evidence="10 14" id="KW-0093">Biotin biosynthesis</keyword>
<dbReference type="EC" id="2.8.1.6" evidence="4 14"/>
<dbReference type="InterPro" id="IPR002684">
    <property type="entry name" value="Biotin_synth/BioAB"/>
</dbReference>
<comment type="pathway">
    <text evidence="1 14">Cofactor biosynthesis; biotin biosynthesis; biotin from 7,8-diaminononanoate: step 2/2.</text>
</comment>
<evidence type="ECO:0000256" key="5">
    <source>
        <dbReference type="ARBA" id="ARBA00022485"/>
    </source>
</evidence>
<accession>A0A2S8SVT3</accession>
<feature type="binding site" evidence="14 15">
    <location>
        <position position="217"/>
    </location>
    <ligand>
        <name>[2Fe-2S] cluster</name>
        <dbReference type="ChEBI" id="CHEBI:190135"/>
    </ligand>
</feature>
<organism evidence="17 18">
    <name type="scientific">Abditibacterium utsteinense</name>
    <dbReference type="NCBI Taxonomy" id="1960156"/>
    <lineage>
        <taxon>Bacteria</taxon>
        <taxon>Pseudomonadati</taxon>
        <taxon>Abditibacteriota</taxon>
        <taxon>Abditibacteriia</taxon>
        <taxon>Abditibacteriales</taxon>
        <taxon>Abditibacteriaceae</taxon>
        <taxon>Abditibacterium</taxon>
    </lineage>
</organism>
<keyword evidence="6 14" id="KW-0808">Transferase</keyword>
<feature type="binding site" evidence="14 15">
    <location>
        <position position="85"/>
    </location>
    <ligand>
        <name>[4Fe-4S] cluster</name>
        <dbReference type="ChEBI" id="CHEBI:49883"/>
        <note>4Fe-4S-S-AdoMet</note>
    </ligand>
</feature>
<keyword evidence="12 14" id="KW-0411">Iron-sulfur</keyword>
<feature type="binding site" evidence="14 15">
    <location>
        <position position="82"/>
    </location>
    <ligand>
        <name>[4Fe-4S] cluster</name>
        <dbReference type="ChEBI" id="CHEBI:49883"/>
        <note>4Fe-4S-S-AdoMet</note>
    </ligand>
</feature>
<evidence type="ECO:0000256" key="13">
    <source>
        <dbReference type="ARBA" id="ARBA00051157"/>
    </source>
</evidence>
<dbReference type="InterPro" id="IPR013785">
    <property type="entry name" value="Aldolase_TIM"/>
</dbReference>
<evidence type="ECO:0000256" key="7">
    <source>
        <dbReference type="ARBA" id="ARBA00022691"/>
    </source>
</evidence>
<feature type="binding site" evidence="14 15">
    <location>
        <position position="287"/>
    </location>
    <ligand>
        <name>[2Fe-2S] cluster</name>
        <dbReference type="ChEBI" id="CHEBI:190135"/>
    </ligand>
</feature>
<feature type="domain" description="Radical SAM core" evidence="16">
    <location>
        <begin position="60"/>
        <end position="283"/>
    </location>
</feature>
<evidence type="ECO:0000256" key="14">
    <source>
        <dbReference type="HAMAP-Rule" id="MF_01694"/>
    </source>
</evidence>
<dbReference type="Pfam" id="PF04055">
    <property type="entry name" value="Radical_SAM"/>
    <property type="match status" value="1"/>
</dbReference>
<dbReference type="InterPro" id="IPR006638">
    <property type="entry name" value="Elp3/MiaA/NifB-like_rSAM"/>
</dbReference>
<dbReference type="Proteomes" id="UP000237684">
    <property type="component" value="Unassembled WGS sequence"/>
</dbReference>
<evidence type="ECO:0000256" key="8">
    <source>
        <dbReference type="ARBA" id="ARBA00022714"/>
    </source>
</evidence>
<dbReference type="SUPFAM" id="SSF102114">
    <property type="entry name" value="Radical SAM enzymes"/>
    <property type="match status" value="1"/>
</dbReference>
<evidence type="ECO:0000256" key="15">
    <source>
        <dbReference type="PIRSR" id="PIRSR001619-1"/>
    </source>
</evidence>
<dbReference type="GO" id="GO:0004076">
    <property type="term" value="F:biotin synthase activity"/>
    <property type="evidence" value="ECO:0007669"/>
    <property type="project" value="UniProtKB-UniRule"/>
</dbReference>
<dbReference type="SFLD" id="SFLDG01060">
    <property type="entry name" value="BATS_domain_containing"/>
    <property type="match status" value="1"/>
</dbReference>
<comment type="subunit">
    <text evidence="3 14">Homodimer.</text>
</comment>
<dbReference type="SFLD" id="SFLDG01278">
    <property type="entry name" value="biotin_synthase_like"/>
    <property type="match status" value="1"/>
</dbReference>
<dbReference type="PANTHER" id="PTHR22976">
    <property type="entry name" value="BIOTIN SYNTHASE"/>
    <property type="match status" value="1"/>
</dbReference>
<dbReference type="InParanoid" id="A0A2S8SVT3"/>
<dbReference type="PROSITE" id="PS51918">
    <property type="entry name" value="RADICAL_SAM"/>
    <property type="match status" value="1"/>
</dbReference>
<dbReference type="GO" id="GO:0009102">
    <property type="term" value="P:biotin biosynthetic process"/>
    <property type="evidence" value="ECO:0007669"/>
    <property type="project" value="UniProtKB-UniRule"/>
</dbReference>
<dbReference type="InterPro" id="IPR024177">
    <property type="entry name" value="Biotin_synthase"/>
</dbReference>
<evidence type="ECO:0000256" key="6">
    <source>
        <dbReference type="ARBA" id="ARBA00022679"/>
    </source>
</evidence>
<dbReference type="GO" id="GO:0051537">
    <property type="term" value="F:2 iron, 2 sulfur cluster binding"/>
    <property type="evidence" value="ECO:0007669"/>
    <property type="project" value="UniProtKB-KW"/>
</dbReference>
<dbReference type="GO" id="GO:0051539">
    <property type="term" value="F:4 iron, 4 sulfur cluster binding"/>
    <property type="evidence" value="ECO:0007669"/>
    <property type="project" value="UniProtKB-KW"/>
</dbReference>
<evidence type="ECO:0000313" key="18">
    <source>
        <dbReference type="Proteomes" id="UP000237684"/>
    </source>
</evidence>
<evidence type="ECO:0000313" key="17">
    <source>
        <dbReference type="EMBL" id="PQV64901.1"/>
    </source>
</evidence>
<keyword evidence="18" id="KW-1185">Reference proteome</keyword>
<dbReference type="AlphaFoldDB" id="A0A2S8SVT3"/>
<dbReference type="NCBIfam" id="TIGR00433">
    <property type="entry name" value="bioB"/>
    <property type="match status" value="1"/>
</dbReference>
<feature type="binding site" evidence="14 15">
    <location>
        <position position="157"/>
    </location>
    <ligand>
        <name>[2Fe-2S] cluster</name>
        <dbReference type="ChEBI" id="CHEBI:190135"/>
    </ligand>
</feature>
<dbReference type="CDD" id="cd01335">
    <property type="entry name" value="Radical_SAM"/>
    <property type="match status" value="1"/>
</dbReference>
<dbReference type="PANTHER" id="PTHR22976:SF2">
    <property type="entry name" value="BIOTIN SYNTHASE, MITOCHONDRIAL"/>
    <property type="match status" value="1"/>
</dbReference>
<dbReference type="InterPro" id="IPR007197">
    <property type="entry name" value="rSAM"/>
</dbReference>
<evidence type="ECO:0000256" key="4">
    <source>
        <dbReference type="ARBA" id="ARBA00012236"/>
    </source>
</evidence>
<evidence type="ECO:0000256" key="1">
    <source>
        <dbReference type="ARBA" id="ARBA00004942"/>
    </source>
</evidence>
<dbReference type="SMART" id="SM00729">
    <property type="entry name" value="Elp3"/>
    <property type="match status" value="1"/>
</dbReference>
<keyword evidence="5 14" id="KW-0004">4Fe-4S</keyword>
<evidence type="ECO:0000256" key="12">
    <source>
        <dbReference type="ARBA" id="ARBA00023014"/>
    </source>
</evidence>
<name>A0A2S8SVT3_9BACT</name>
<comment type="cofactor">
    <cofactor evidence="14 15">
        <name>[4Fe-4S] cluster</name>
        <dbReference type="ChEBI" id="CHEBI:49883"/>
    </cofactor>
    <text evidence="14 15">Binds 1 [4Fe-4S] cluster. The cluster is coordinated with 3 cysteines and an exchangeable S-adenosyl-L-methionine.</text>
</comment>
<dbReference type="Gene3D" id="3.20.20.70">
    <property type="entry name" value="Aldolase class I"/>
    <property type="match status" value="1"/>
</dbReference>
<evidence type="ECO:0000256" key="3">
    <source>
        <dbReference type="ARBA" id="ARBA00011738"/>
    </source>
</evidence>
<gene>
    <name evidence="14" type="primary">bioB</name>
    <name evidence="17" type="ORF">B1R32_103168</name>
</gene>
<evidence type="ECO:0000259" key="16">
    <source>
        <dbReference type="PROSITE" id="PS51918"/>
    </source>
</evidence>
<evidence type="ECO:0000256" key="11">
    <source>
        <dbReference type="ARBA" id="ARBA00023004"/>
    </source>
</evidence>
<feature type="binding site" evidence="14 15">
    <location>
        <position position="78"/>
    </location>
    <ligand>
        <name>[4Fe-4S] cluster</name>
        <dbReference type="ChEBI" id="CHEBI:49883"/>
        <note>4Fe-4S-S-AdoMet</note>
    </ligand>
</feature>
<comment type="cofactor">
    <cofactor evidence="15">
        <name>[2Fe-2S] cluster</name>
        <dbReference type="ChEBI" id="CHEBI:190135"/>
    </cofactor>
    <text evidence="15">Binds 1 [2Fe-2S] cluster. The cluster is coordinated with 3 cysteines and 1 arginine.</text>
</comment>
<dbReference type="Pfam" id="PF06968">
    <property type="entry name" value="BATS"/>
    <property type="match status" value="1"/>
</dbReference>
<dbReference type="FunFam" id="3.20.20.70:FF:000026">
    <property type="entry name" value="Biotin synthase"/>
    <property type="match status" value="1"/>
</dbReference>
<reference evidence="17 18" key="1">
    <citation type="journal article" date="2018" name="Syst. Appl. Microbiol.">
        <title>Abditibacterium utsteinense sp. nov., the first cultivated member of candidate phylum FBP, isolated from ice-free Antarctic soil samples.</title>
        <authorList>
            <person name="Tahon G."/>
            <person name="Tytgat B."/>
            <person name="Lebbe L."/>
            <person name="Carlier A."/>
            <person name="Willems A."/>
        </authorList>
    </citation>
    <scope>NUCLEOTIDE SEQUENCE [LARGE SCALE GENOMIC DNA]</scope>
    <source>
        <strain evidence="17 18">LMG 29911</strain>
    </source>
</reference>
<protein>
    <recommendedName>
        <fullName evidence="4 14">Biotin synthase</fullName>
        <ecNumber evidence="4 14">2.8.1.6</ecNumber>
    </recommendedName>
</protein>
<comment type="catalytic activity">
    <reaction evidence="13 14">
        <text>(4R,5S)-dethiobiotin + (sulfur carrier)-SH + 2 reduced [2Fe-2S]-[ferredoxin] + 2 S-adenosyl-L-methionine = (sulfur carrier)-H + biotin + 2 5'-deoxyadenosine + 2 L-methionine + 2 oxidized [2Fe-2S]-[ferredoxin]</text>
        <dbReference type="Rhea" id="RHEA:22060"/>
        <dbReference type="Rhea" id="RHEA-COMP:10000"/>
        <dbReference type="Rhea" id="RHEA-COMP:10001"/>
        <dbReference type="Rhea" id="RHEA-COMP:14737"/>
        <dbReference type="Rhea" id="RHEA-COMP:14739"/>
        <dbReference type="ChEBI" id="CHEBI:17319"/>
        <dbReference type="ChEBI" id="CHEBI:29917"/>
        <dbReference type="ChEBI" id="CHEBI:33737"/>
        <dbReference type="ChEBI" id="CHEBI:33738"/>
        <dbReference type="ChEBI" id="CHEBI:57586"/>
        <dbReference type="ChEBI" id="CHEBI:57844"/>
        <dbReference type="ChEBI" id="CHEBI:59789"/>
        <dbReference type="ChEBI" id="CHEBI:64428"/>
        <dbReference type="ChEBI" id="CHEBI:149473"/>
        <dbReference type="EC" id="2.8.1.6"/>
    </reaction>
</comment>
<dbReference type="EMBL" id="NIGF01000003">
    <property type="protein sequence ID" value="PQV64901.1"/>
    <property type="molecule type" value="Genomic_DNA"/>
</dbReference>
<comment type="cofactor">
    <cofactor evidence="14">
        <name>[2Fe-2S] cluster</name>
        <dbReference type="ChEBI" id="CHEBI:190135"/>
    </cofactor>
    <text evidence="14">Binds 1 [2Fe-2S] cluster. The cluster is coordinated with 3 cysteines and 1 arginine.</text>
</comment>
<keyword evidence="11 14" id="KW-0408">Iron</keyword>
<dbReference type="FunCoup" id="A0A2S8SVT3">
    <property type="interactions" value="344"/>
</dbReference>
<evidence type="ECO:0000256" key="2">
    <source>
        <dbReference type="ARBA" id="ARBA00010765"/>
    </source>
</evidence>
<comment type="caution">
    <text evidence="17">The sequence shown here is derived from an EMBL/GenBank/DDBJ whole genome shotgun (WGS) entry which is preliminary data.</text>
</comment>
<dbReference type="OrthoDB" id="9786826at2"/>
<proteinExistence type="inferred from homology"/>
<keyword evidence="9 14" id="KW-0479">Metal-binding</keyword>
<evidence type="ECO:0000256" key="9">
    <source>
        <dbReference type="ARBA" id="ARBA00022723"/>
    </source>
</evidence>
<keyword evidence="7 14" id="KW-0949">S-adenosyl-L-methionine</keyword>
<dbReference type="UniPathway" id="UPA00078">
    <property type="reaction ID" value="UER00162"/>
</dbReference>
<evidence type="ECO:0000256" key="10">
    <source>
        <dbReference type="ARBA" id="ARBA00022756"/>
    </source>
</evidence>
<dbReference type="SMART" id="SM00876">
    <property type="entry name" value="BATS"/>
    <property type="match status" value="1"/>
</dbReference>
<dbReference type="SFLD" id="SFLDS00029">
    <property type="entry name" value="Radical_SAM"/>
    <property type="match status" value="1"/>
</dbReference>